<organism evidence="2 3">
    <name type="scientific">Pseudomonas fluorescens</name>
    <dbReference type="NCBI Taxonomy" id="294"/>
    <lineage>
        <taxon>Bacteria</taxon>
        <taxon>Pseudomonadati</taxon>
        <taxon>Pseudomonadota</taxon>
        <taxon>Gammaproteobacteria</taxon>
        <taxon>Pseudomonadales</taxon>
        <taxon>Pseudomonadaceae</taxon>
        <taxon>Pseudomonas</taxon>
    </lineage>
</organism>
<feature type="transmembrane region" description="Helical" evidence="1">
    <location>
        <begin position="21"/>
        <end position="40"/>
    </location>
</feature>
<gene>
    <name evidence="2" type="ORF">NCTC10392_03408</name>
</gene>
<dbReference type="GeneID" id="93691682"/>
<dbReference type="Proteomes" id="UP000255125">
    <property type="component" value="Unassembled WGS sequence"/>
</dbReference>
<sequence>MTSKTAPLEIPLEKAHVGRRRFVILALIFIVTVTSKSPAWPP</sequence>
<dbReference type="AlphaFoldDB" id="A0A379IF52"/>
<evidence type="ECO:0000313" key="2">
    <source>
        <dbReference type="EMBL" id="SUD31477.1"/>
    </source>
</evidence>
<name>A0A379IF52_PSEFL</name>
<protein>
    <submittedName>
        <fullName evidence="2">Uncharacterized protein</fullName>
    </submittedName>
</protein>
<reference evidence="2 3" key="1">
    <citation type="submission" date="2018-06" db="EMBL/GenBank/DDBJ databases">
        <authorList>
            <consortium name="Pathogen Informatics"/>
            <person name="Doyle S."/>
        </authorList>
    </citation>
    <scope>NUCLEOTIDE SEQUENCE [LARGE SCALE GENOMIC DNA]</scope>
    <source>
        <strain evidence="2 3">NCTC10392</strain>
    </source>
</reference>
<accession>A0A379IF52</accession>
<dbReference type="RefSeq" id="WP_255312017.1">
    <property type="nucleotide sequence ID" value="NZ_UGUS01000002.1"/>
</dbReference>
<keyword evidence="1" id="KW-0472">Membrane</keyword>
<proteinExistence type="predicted"/>
<keyword evidence="1" id="KW-1133">Transmembrane helix</keyword>
<dbReference type="EMBL" id="UGUS01000002">
    <property type="protein sequence ID" value="SUD31477.1"/>
    <property type="molecule type" value="Genomic_DNA"/>
</dbReference>
<keyword evidence="1" id="KW-0812">Transmembrane</keyword>
<evidence type="ECO:0000313" key="3">
    <source>
        <dbReference type="Proteomes" id="UP000255125"/>
    </source>
</evidence>
<evidence type="ECO:0000256" key="1">
    <source>
        <dbReference type="SAM" id="Phobius"/>
    </source>
</evidence>